<dbReference type="InterPro" id="IPR051121">
    <property type="entry name" value="FAH"/>
</dbReference>
<accession>A0A7S8HCY5</accession>
<protein>
    <submittedName>
        <fullName evidence="5">Fumarylacetoacetate hydrolase family protein</fullName>
    </submittedName>
</protein>
<dbReference type="InterPro" id="IPR018833">
    <property type="entry name" value="Rv2993c-like_N"/>
</dbReference>
<evidence type="ECO:0000256" key="2">
    <source>
        <dbReference type="ARBA" id="ARBA00022723"/>
    </source>
</evidence>
<dbReference type="InterPro" id="IPR036663">
    <property type="entry name" value="Fumarylacetoacetase_C_sf"/>
</dbReference>
<dbReference type="Proteomes" id="UP000593594">
    <property type="component" value="Chromosome"/>
</dbReference>
<evidence type="ECO:0000313" key="5">
    <source>
        <dbReference type="EMBL" id="QPC43753.1"/>
    </source>
</evidence>
<keyword evidence="2" id="KW-0479">Metal-binding</keyword>
<evidence type="ECO:0000256" key="1">
    <source>
        <dbReference type="ARBA" id="ARBA00010211"/>
    </source>
</evidence>
<dbReference type="InterPro" id="IPR011234">
    <property type="entry name" value="Fumarylacetoacetase-like_C"/>
</dbReference>
<dbReference type="Pfam" id="PF10370">
    <property type="entry name" value="Rv2993c-like_N"/>
    <property type="match status" value="1"/>
</dbReference>
<evidence type="ECO:0000313" key="6">
    <source>
        <dbReference type="Proteomes" id="UP000593594"/>
    </source>
</evidence>
<dbReference type="PANTHER" id="PTHR42796:SF4">
    <property type="entry name" value="FUMARYLACETOACETATE HYDROLASE DOMAIN-CONTAINING PROTEIN 2A"/>
    <property type="match status" value="1"/>
</dbReference>
<organism evidence="5 6">
    <name type="scientific">Kaustia mangrovi</name>
    <dbReference type="NCBI Taxonomy" id="2593653"/>
    <lineage>
        <taxon>Bacteria</taxon>
        <taxon>Pseudomonadati</taxon>
        <taxon>Pseudomonadota</taxon>
        <taxon>Alphaproteobacteria</taxon>
        <taxon>Hyphomicrobiales</taxon>
        <taxon>Parvibaculaceae</taxon>
        <taxon>Kaustia</taxon>
    </lineage>
</organism>
<evidence type="ECO:0000259" key="3">
    <source>
        <dbReference type="Pfam" id="PF01557"/>
    </source>
</evidence>
<feature type="domain" description="Rv2993c-like N-terminal" evidence="4">
    <location>
        <begin position="9"/>
        <end position="57"/>
    </location>
</feature>
<sequence>MASQTEIQKYVRFETGGRTAYGRWKDGVIEELEGSIYEGAAPTGATFRLEDVHLLVPCEPSKVIAVGLNYASHQQFVTSAEGGFTAPGGKPLDMSKPVIFAKFPTSLIPDGADIVFPDGATNVHFEGELALVIGKKASRVGEAEARDYVFGVSICNDLVDREWLLNDLQWFRAKGSDNFGPMGPAIVTGLDYSDLRLRTWVNGDLRQDSSTSELVYSPDKLLSYVSQFVTLMPGDVIFTGTPGQTQAVTQGDTIEIEIEGVGRLCNSIAA</sequence>
<dbReference type="GO" id="GO:0046872">
    <property type="term" value="F:metal ion binding"/>
    <property type="evidence" value="ECO:0007669"/>
    <property type="project" value="UniProtKB-KW"/>
</dbReference>
<dbReference type="GO" id="GO:0044281">
    <property type="term" value="P:small molecule metabolic process"/>
    <property type="evidence" value="ECO:0007669"/>
    <property type="project" value="UniProtKB-ARBA"/>
</dbReference>
<dbReference type="GO" id="GO:0016787">
    <property type="term" value="F:hydrolase activity"/>
    <property type="evidence" value="ECO:0007669"/>
    <property type="project" value="UniProtKB-KW"/>
</dbReference>
<comment type="similarity">
    <text evidence="1">Belongs to the FAH family.</text>
</comment>
<keyword evidence="5" id="KW-0378">Hydrolase</keyword>
<dbReference type="AlphaFoldDB" id="A0A7S8HCY5"/>
<gene>
    <name evidence="5" type="ORF">HW532_14290</name>
</gene>
<name>A0A7S8HCY5_9HYPH</name>
<dbReference type="Gene3D" id="3.90.850.10">
    <property type="entry name" value="Fumarylacetoacetase-like, C-terminal domain"/>
    <property type="match status" value="1"/>
</dbReference>
<dbReference type="RefSeq" id="WP_213161117.1">
    <property type="nucleotide sequence ID" value="NZ_CP058214.1"/>
</dbReference>
<dbReference type="Pfam" id="PF01557">
    <property type="entry name" value="FAA_hydrolase"/>
    <property type="match status" value="1"/>
</dbReference>
<dbReference type="SUPFAM" id="SSF56529">
    <property type="entry name" value="FAH"/>
    <property type="match status" value="1"/>
</dbReference>
<reference evidence="5 6" key="1">
    <citation type="submission" date="2020-06" db="EMBL/GenBank/DDBJ databases">
        <title>Genome sequence of 2 isolates from Red Sea Mangroves.</title>
        <authorList>
            <person name="Sefrji F."/>
            <person name="Michoud G."/>
            <person name="Merlino G."/>
            <person name="Daffonchio D."/>
        </authorList>
    </citation>
    <scope>NUCLEOTIDE SEQUENCE [LARGE SCALE GENOMIC DNA]</scope>
    <source>
        <strain evidence="5 6">R1DC25</strain>
    </source>
</reference>
<keyword evidence="6" id="KW-1185">Reference proteome</keyword>
<feature type="domain" description="Fumarylacetoacetase-like C-terminal" evidence="3">
    <location>
        <begin position="62"/>
        <end position="268"/>
    </location>
</feature>
<dbReference type="EMBL" id="CP058214">
    <property type="protein sequence ID" value="QPC43753.1"/>
    <property type="molecule type" value="Genomic_DNA"/>
</dbReference>
<evidence type="ECO:0000259" key="4">
    <source>
        <dbReference type="Pfam" id="PF10370"/>
    </source>
</evidence>
<proteinExistence type="inferred from homology"/>
<dbReference type="KEGG" id="kmn:HW532_14290"/>
<dbReference type="PANTHER" id="PTHR42796">
    <property type="entry name" value="FUMARYLACETOACETATE HYDROLASE DOMAIN-CONTAINING PROTEIN 2A-RELATED"/>
    <property type="match status" value="1"/>
</dbReference>